<keyword evidence="2" id="KW-1185">Reference proteome</keyword>
<dbReference type="InterPro" id="IPR013783">
    <property type="entry name" value="Ig-like_fold"/>
</dbReference>
<gene>
    <name evidence="1" type="ORF">ACFFUR_04550</name>
</gene>
<evidence type="ECO:0000313" key="2">
    <source>
        <dbReference type="Proteomes" id="UP001589654"/>
    </source>
</evidence>
<evidence type="ECO:0008006" key="3">
    <source>
        <dbReference type="Google" id="ProtNLM"/>
    </source>
</evidence>
<sequence length="315" mass="35244">MDWDSNLKAGVDITTGVDITIFGYSKSIYSVPYRHEKVIWNAPDSLFMLSGNDQEGTQGMSLTEPLKVKVTDNLNNPLSDIPVYFNVTKGGGKVDNQSIMTDEQGVAEVLWTLGYESEDQTVDVVIKNADGLLISPSLEFNATSEGNKENFLRIGDKEYSLSDGILNEEGSLIDDDGNEFGNEIVLTLVSEGISILISDIHDYEEKPPGLRVMPDLLGSGQILYFEIASSSYTELTEGVYTPHDKRFPKANTFIFCEYTENWNEELESKEGWKIVNSGKLVVRKVDEIYELIIDCTNENGEKIIGYYKAPLKWQN</sequence>
<dbReference type="InterPro" id="IPR008964">
    <property type="entry name" value="Invasin/intimin_cell_adhesion"/>
</dbReference>
<organism evidence="1 2">
    <name type="scientific">Echinicola jeungdonensis</name>
    <dbReference type="NCBI Taxonomy" id="709343"/>
    <lineage>
        <taxon>Bacteria</taxon>
        <taxon>Pseudomonadati</taxon>
        <taxon>Bacteroidota</taxon>
        <taxon>Cytophagia</taxon>
        <taxon>Cytophagales</taxon>
        <taxon>Cyclobacteriaceae</taxon>
        <taxon>Echinicola</taxon>
    </lineage>
</organism>
<dbReference type="EMBL" id="JBHMEW010000039">
    <property type="protein sequence ID" value="MFB9211066.1"/>
    <property type="molecule type" value="Genomic_DNA"/>
</dbReference>
<dbReference type="Proteomes" id="UP001589654">
    <property type="component" value="Unassembled WGS sequence"/>
</dbReference>
<dbReference type="SUPFAM" id="SSF49373">
    <property type="entry name" value="Invasin/intimin cell-adhesion fragments"/>
    <property type="match status" value="1"/>
</dbReference>
<dbReference type="RefSeq" id="WP_290249633.1">
    <property type="nucleotide sequence ID" value="NZ_JAUFQT010000002.1"/>
</dbReference>
<dbReference type="Gene3D" id="2.60.40.10">
    <property type="entry name" value="Immunoglobulins"/>
    <property type="match status" value="1"/>
</dbReference>
<evidence type="ECO:0000313" key="1">
    <source>
        <dbReference type="EMBL" id="MFB9211066.1"/>
    </source>
</evidence>
<reference evidence="1 2" key="1">
    <citation type="submission" date="2024-09" db="EMBL/GenBank/DDBJ databases">
        <authorList>
            <person name="Sun Q."/>
            <person name="Mori K."/>
        </authorList>
    </citation>
    <scope>NUCLEOTIDE SEQUENCE [LARGE SCALE GENOMIC DNA]</scope>
    <source>
        <strain evidence="1 2">CECT 7682</strain>
    </source>
</reference>
<name>A0ABV5J2P3_9BACT</name>
<accession>A0ABV5J2P3</accession>
<protein>
    <recommendedName>
        <fullName evidence="3">Big-1 domain-containing protein</fullName>
    </recommendedName>
</protein>
<proteinExistence type="predicted"/>
<comment type="caution">
    <text evidence="1">The sequence shown here is derived from an EMBL/GenBank/DDBJ whole genome shotgun (WGS) entry which is preliminary data.</text>
</comment>